<dbReference type="EMBL" id="BASZ01000006">
    <property type="protein sequence ID" value="GAD49743.1"/>
    <property type="molecule type" value="Genomic_DNA"/>
</dbReference>
<dbReference type="AlphaFoldDB" id="U3A4R5"/>
<protein>
    <recommendedName>
        <fullName evidence="8">MAPEG family protein</fullName>
    </recommendedName>
</protein>
<keyword evidence="2 5" id="KW-0812">Transmembrane</keyword>
<gene>
    <name evidence="6" type="ORF">NT2_06_01830</name>
</gene>
<keyword evidence="7" id="KW-1185">Reference proteome</keyword>
<name>U3A4R5_9SPHN</name>
<dbReference type="eggNOG" id="COG5331">
    <property type="taxonomic scope" value="Bacteria"/>
</dbReference>
<keyword evidence="3 5" id="KW-1133">Transmembrane helix</keyword>
<proteinExistence type="predicted"/>
<evidence type="ECO:0000313" key="7">
    <source>
        <dbReference type="Proteomes" id="UP000016568"/>
    </source>
</evidence>
<dbReference type="Pfam" id="PF01124">
    <property type="entry name" value="MAPEG"/>
    <property type="match status" value="1"/>
</dbReference>
<keyword evidence="4 5" id="KW-0472">Membrane</keyword>
<dbReference type="InterPro" id="IPR023352">
    <property type="entry name" value="MAPEG-like_dom_sf"/>
</dbReference>
<evidence type="ECO:0000256" key="3">
    <source>
        <dbReference type="ARBA" id="ARBA00022989"/>
    </source>
</evidence>
<dbReference type="RefSeq" id="WP_021690648.1">
    <property type="nucleotide sequence ID" value="NZ_BASZ01000006.1"/>
</dbReference>
<dbReference type="Proteomes" id="UP000016568">
    <property type="component" value="Unassembled WGS sequence"/>
</dbReference>
<evidence type="ECO:0000256" key="4">
    <source>
        <dbReference type="ARBA" id="ARBA00023136"/>
    </source>
</evidence>
<comment type="subcellular location">
    <subcellularLocation>
        <location evidence="1">Membrane</location>
    </subcellularLocation>
</comment>
<feature type="transmembrane region" description="Helical" evidence="5">
    <location>
        <begin position="7"/>
        <end position="26"/>
    </location>
</feature>
<feature type="transmembrane region" description="Helical" evidence="5">
    <location>
        <begin position="72"/>
        <end position="101"/>
    </location>
</feature>
<evidence type="ECO:0000256" key="1">
    <source>
        <dbReference type="ARBA" id="ARBA00004370"/>
    </source>
</evidence>
<dbReference type="Gene3D" id="1.20.120.550">
    <property type="entry name" value="Membrane associated eicosanoid/glutathione metabolism-like domain"/>
    <property type="match status" value="1"/>
</dbReference>
<sequence>MAHASPPILWPTMALALLIFTVWFVLLRRRFTHIAANPPTAKTFADGESVARYFHPVERPAHNLANLFEMPVLYFALVPLLMLTGHASASQIVLAWIFVALRALHSVVHIGPNAVRLRARLYIASCAVLAAMWLGFAIGLLIHAGTGA</sequence>
<evidence type="ECO:0008006" key="8">
    <source>
        <dbReference type="Google" id="ProtNLM"/>
    </source>
</evidence>
<dbReference type="KEGG" id="ntd:EGO55_18470"/>
<organism evidence="6 7">
    <name type="scientific">Caenibius tardaugens NBRC 16725</name>
    <dbReference type="NCBI Taxonomy" id="1219035"/>
    <lineage>
        <taxon>Bacteria</taxon>
        <taxon>Pseudomonadati</taxon>
        <taxon>Pseudomonadota</taxon>
        <taxon>Alphaproteobacteria</taxon>
        <taxon>Sphingomonadales</taxon>
        <taxon>Erythrobacteraceae</taxon>
        <taxon>Caenibius</taxon>
    </lineage>
</organism>
<evidence type="ECO:0000256" key="2">
    <source>
        <dbReference type="ARBA" id="ARBA00022692"/>
    </source>
</evidence>
<comment type="caution">
    <text evidence="6">The sequence shown here is derived from an EMBL/GenBank/DDBJ whole genome shotgun (WGS) entry which is preliminary data.</text>
</comment>
<feature type="transmembrane region" description="Helical" evidence="5">
    <location>
        <begin position="121"/>
        <end position="142"/>
    </location>
</feature>
<evidence type="ECO:0000256" key="5">
    <source>
        <dbReference type="SAM" id="Phobius"/>
    </source>
</evidence>
<accession>U3A4R5</accession>
<dbReference type="SUPFAM" id="SSF161084">
    <property type="entry name" value="MAPEG domain-like"/>
    <property type="match status" value="1"/>
</dbReference>
<dbReference type="GO" id="GO:0016020">
    <property type="term" value="C:membrane"/>
    <property type="evidence" value="ECO:0007669"/>
    <property type="project" value="UniProtKB-SubCell"/>
</dbReference>
<dbReference type="InterPro" id="IPR001129">
    <property type="entry name" value="Membr-assoc_MAPEG"/>
</dbReference>
<evidence type="ECO:0000313" key="6">
    <source>
        <dbReference type="EMBL" id="GAD49743.1"/>
    </source>
</evidence>
<dbReference type="OrthoDB" id="5516290at2"/>
<reference evidence="6 7" key="1">
    <citation type="submission" date="2013-09" db="EMBL/GenBank/DDBJ databases">
        <title>Whole genome shotgun sequence of Novosphingobium tardaugens NBRC 16725.</title>
        <authorList>
            <person name="Isaki S."/>
            <person name="Hosoyama A."/>
            <person name="Tsuchikane K."/>
            <person name="Katsumata H."/>
            <person name="Ando Y."/>
            <person name="Yamazaki S."/>
            <person name="Fujita N."/>
        </authorList>
    </citation>
    <scope>NUCLEOTIDE SEQUENCE [LARGE SCALE GENOMIC DNA]</scope>
    <source>
        <strain evidence="6 7">NBRC 16725</strain>
    </source>
</reference>